<organism evidence="2 3">
    <name type="scientific">Pigmentiphaga humi</name>
    <dbReference type="NCBI Taxonomy" id="2478468"/>
    <lineage>
        <taxon>Bacteria</taxon>
        <taxon>Pseudomonadati</taxon>
        <taxon>Pseudomonadota</taxon>
        <taxon>Betaproteobacteria</taxon>
        <taxon>Burkholderiales</taxon>
        <taxon>Alcaligenaceae</taxon>
        <taxon>Pigmentiphaga</taxon>
    </lineage>
</organism>
<dbReference type="OrthoDB" id="516779at2"/>
<protein>
    <recommendedName>
        <fullName evidence="1">DUF1330 domain-containing protein</fullName>
    </recommendedName>
</protein>
<sequence>MPAYVIGEVKILKPDELGAYGRMVAEAVARYGGRYLARGAEPFVFEGGPAHNVLLIEFPDGETARKWYASPEYQAAKKLREGKTNLRLCVIEP</sequence>
<dbReference type="PANTHER" id="PTHR41521:SF4">
    <property type="entry name" value="BLR0684 PROTEIN"/>
    <property type="match status" value="1"/>
</dbReference>
<dbReference type="PANTHER" id="PTHR41521">
    <property type="match status" value="1"/>
</dbReference>
<dbReference type="RefSeq" id="WP_124079305.1">
    <property type="nucleotide sequence ID" value="NZ_UWPJ01000016.1"/>
</dbReference>
<dbReference type="Pfam" id="PF07045">
    <property type="entry name" value="DUF1330"/>
    <property type="match status" value="1"/>
</dbReference>
<accession>A0A3P4B2C3</accession>
<dbReference type="EMBL" id="UWPJ01000016">
    <property type="protein sequence ID" value="VCU69788.1"/>
    <property type="molecule type" value="Genomic_DNA"/>
</dbReference>
<evidence type="ECO:0000313" key="3">
    <source>
        <dbReference type="Proteomes" id="UP000277294"/>
    </source>
</evidence>
<evidence type="ECO:0000313" key="2">
    <source>
        <dbReference type="EMBL" id="VCU69788.1"/>
    </source>
</evidence>
<dbReference type="InterPro" id="IPR011008">
    <property type="entry name" value="Dimeric_a/b-barrel"/>
</dbReference>
<proteinExistence type="predicted"/>
<gene>
    <name evidence="2" type="ORF">PIGHUM_01853</name>
</gene>
<dbReference type="SUPFAM" id="SSF54909">
    <property type="entry name" value="Dimeric alpha+beta barrel"/>
    <property type="match status" value="1"/>
</dbReference>
<dbReference type="Proteomes" id="UP000277294">
    <property type="component" value="Unassembled WGS sequence"/>
</dbReference>
<dbReference type="AlphaFoldDB" id="A0A3P4B2C3"/>
<reference evidence="2 3" key="1">
    <citation type="submission" date="2018-10" db="EMBL/GenBank/DDBJ databases">
        <authorList>
            <person name="Criscuolo A."/>
        </authorList>
    </citation>
    <scope>NUCLEOTIDE SEQUENCE [LARGE SCALE GENOMIC DNA]</scope>
    <source>
        <strain evidence="2">DnA1</strain>
    </source>
</reference>
<dbReference type="Gene3D" id="3.30.70.100">
    <property type="match status" value="1"/>
</dbReference>
<evidence type="ECO:0000259" key="1">
    <source>
        <dbReference type="Pfam" id="PF07045"/>
    </source>
</evidence>
<dbReference type="InterPro" id="IPR010753">
    <property type="entry name" value="DUF1330"/>
</dbReference>
<name>A0A3P4B2C3_9BURK</name>
<feature type="domain" description="DUF1330" evidence="1">
    <location>
        <begin position="2"/>
        <end position="92"/>
    </location>
</feature>
<keyword evidence="3" id="KW-1185">Reference proteome</keyword>